<accession>A0A6P3XVZ7</accession>
<dbReference type="AlphaFoldDB" id="A0A6P3XVZ7"/>
<feature type="compositionally biased region" description="Basic and acidic residues" evidence="1">
    <location>
        <begin position="147"/>
        <end position="162"/>
    </location>
</feature>
<keyword evidence="2" id="KW-1185">Reference proteome</keyword>
<dbReference type="GeneID" id="106748353"/>
<organism evidence="2 3">
    <name type="scientific">Dinoponera quadriceps</name>
    <name type="common">South American ant</name>
    <dbReference type="NCBI Taxonomy" id="609295"/>
    <lineage>
        <taxon>Eukaryota</taxon>
        <taxon>Metazoa</taxon>
        <taxon>Ecdysozoa</taxon>
        <taxon>Arthropoda</taxon>
        <taxon>Hexapoda</taxon>
        <taxon>Insecta</taxon>
        <taxon>Pterygota</taxon>
        <taxon>Neoptera</taxon>
        <taxon>Endopterygota</taxon>
        <taxon>Hymenoptera</taxon>
        <taxon>Apocrita</taxon>
        <taxon>Aculeata</taxon>
        <taxon>Formicoidea</taxon>
        <taxon>Formicidae</taxon>
        <taxon>Ponerinae</taxon>
        <taxon>Ponerini</taxon>
        <taxon>Dinoponera</taxon>
    </lineage>
</organism>
<evidence type="ECO:0000256" key="1">
    <source>
        <dbReference type="SAM" id="MobiDB-lite"/>
    </source>
</evidence>
<feature type="region of interest" description="Disordered" evidence="1">
    <location>
        <begin position="112"/>
        <end position="162"/>
    </location>
</feature>
<dbReference type="KEGG" id="dqu:106748353"/>
<sequence>MCGNHREPHTATRVPRPAYRDAEFSRYIPPWHSDAKPSDLNAATTSTDRAKMSIPRPLTANTASCTGRASQLFPISSGKTNQTSRRHRVNTGFRHQYSLTHSLARSLAPIPTLAPIRTPGHPASYTRADTATEHGHPVLPKRPPRRPGRDERPPTDRARVTH</sequence>
<proteinExistence type="predicted"/>
<name>A0A6P3XVZ7_DINQU</name>
<protein>
    <submittedName>
        <fullName evidence="3">Uncharacterized protein LOC106748353</fullName>
    </submittedName>
</protein>
<dbReference type="Proteomes" id="UP000515204">
    <property type="component" value="Unplaced"/>
</dbReference>
<gene>
    <name evidence="3" type="primary">LOC106748353</name>
</gene>
<evidence type="ECO:0000313" key="2">
    <source>
        <dbReference type="Proteomes" id="UP000515204"/>
    </source>
</evidence>
<evidence type="ECO:0000313" key="3">
    <source>
        <dbReference type="RefSeq" id="XP_014482267.1"/>
    </source>
</evidence>
<reference evidence="3" key="1">
    <citation type="submission" date="2025-08" db="UniProtKB">
        <authorList>
            <consortium name="RefSeq"/>
        </authorList>
    </citation>
    <scope>IDENTIFICATION</scope>
</reference>
<dbReference type="RefSeq" id="XP_014482267.1">
    <property type="nucleotide sequence ID" value="XM_014626781.1"/>
</dbReference>